<comment type="similarity">
    <text evidence="2">Belongs to the binding-protein-dependent transport system permease family. CysTW subfamily.</text>
</comment>
<comment type="subcellular location">
    <subcellularLocation>
        <location evidence="1 8">Cell membrane</location>
        <topology evidence="1 8">Multi-pass membrane protein</topology>
    </subcellularLocation>
</comment>
<evidence type="ECO:0000313" key="9">
    <source>
        <dbReference type="EMBL" id="USF25024.1"/>
    </source>
</evidence>
<keyword evidence="10" id="KW-1185">Reference proteome</keyword>
<keyword evidence="5 8" id="KW-0812">Transmembrane</keyword>
<accession>V2QA16</accession>
<dbReference type="EMBL" id="CP097562">
    <property type="protein sequence ID" value="USF25024.1"/>
    <property type="molecule type" value="Genomic_DNA"/>
</dbReference>
<evidence type="ECO:0000256" key="3">
    <source>
        <dbReference type="ARBA" id="ARBA00022448"/>
    </source>
</evidence>
<dbReference type="GO" id="GO:0005886">
    <property type="term" value="C:plasma membrane"/>
    <property type="evidence" value="ECO:0007669"/>
    <property type="project" value="UniProtKB-SubCell"/>
</dbReference>
<evidence type="ECO:0000256" key="2">
    <source>
        <dbReference type="ARBA" id="ARBA00007069"/>
    </source>
</evidence>
<evidence type="ECO:0000256" key="5">
    <source>
        <dbReference type="ARBA" id="ARBA00022692"/>
    </source>
</evidence>
<dbReference type="AlphaFoldDB" id="V2QA16"/>
<evidence type="ECO:0000256" key="7">
    <source>
        <dbReference type="ARBA" id="ARBA00023136"/>
    </source>
</evidence>
<reference evidence="9" key="1">
    <citation type="journal article" date="2014" name="Genome Announc.">
        <title>Draft genome sequences of the altered schaedler flora, a defined bacterial community from gnotobiotic mice.</title>
        <authorList>
            <person name="Wannemuehler M.J."/>
            <person name="Overstreet A.M."/>
            <person name="Ward D.V."/>
            <person name="Phillips G.J."/>
        </authorList>
    </citation>
    <scope>NUCLEOTIDE SEQUENCE</scope>
    <source>
        <strain evidence="9">ASF457</strain>
    </source>
</reference>
<proteinExistence type="inferred from homology"/>
<dbReference type="InterPro" id="IPR000515">
    <property type="entry name" value="MetI-like"/>
</dbReference>
<dbReference type="SUPFAM" id="SSF161098">
    <property type="entry name" value="MetI-like"/>
    <property type="match status" value="1"/>
</dbReference>
<keyword evidence="3 8" id="KW-0813">Transport</keyword>
<reference evidence="9" key="2">
    <citation type="submission" date="2022-05" db="EMBL/GenBank/DDBJ databases">
        <authorList>
            <person name="Proctor A.L."/>
            <person name="Phillips G.J."/>
            <person name="Wannemuehler M.J."/>
        </authorList>
    </citation>
    <scope>NUCLEOTIDE SEQUENCE</scope>
    <source>
        <strain evidence="9">ASF457</strain>
    </source>
</reference>
<feature type="transmembrane region" description="Helical" evidence="8">
    <location>
        <begin position="196"/>
        <end position="215"/>
    </location>
</feature>
<dbReference type="Gene3D" id="1.10.3720.10">
    <property type="entry name" value="MetI-like"/>
    <property type="match status" value="1"/>
</dbReference>
<dbReference type="eggNOG" id="COG2011">
    <property type="taxonomic scope" value="Bacteria"/>
</dbReference>
<sequence length="223" mass="24218">MEAFIDQYGALLIKATWETIYMTVVSTFFSYLLGVPLGVALSITKKGGIASSPTFNYAAGWVVNILRSVPFVILMVFIVPFTRLIAGTSIGPNAANIPLIIAATPFVARIVEQSIEEVDRGLVEAAKCMGASNFQIITKVMLVESKPSLIRGLSISSITILSYTAITGIIGAGGLGNIAITYGYQRYIESMRYSTVILLIILVVLIQLLCNIWAFKADKRNRN</sequence>
<evidence type="ECO:0000256" key="8">
    <source>
        <dbReference type="RuleBase" id="RU363032"/>
    </source>
</evidence>
<dbReference type="InterPro" id="IPR051322">
    <property type="entry name" value="AA_ABC_Transporter_Permease"/>
</dbReference>
<feature type="transmembrane region" description="Helical" evidence="8">
    <location>
        <begin position="20"/>
        <end position="43"/>
    </location>
</feature>
<dbReference type="Pfam" id="PF00528">
    <property type="entry name" value="BPD_transp_1"/>
    <property type="match status" value="1"/>
</dbReference>
<gene>
    <name evidence="9" type="ORF">N508_002119</name>
</gene>
<dbReference type="FunFam" id="1.10.3720.10:FF:000002">
    <property type="entry name" value="D-methionine ABC transporter permease MetI"/>
    <property type="match status" value="1"/>
</dbReference>
<reference evidence="9" key="3">
    <citation type="submission" date="2022-06" db="EMBL/GenBank/DDBJ databases">
        <title>Resources to Facilitate Use of the Altered Schaedler Flora (ASF) Mouse Model to Study Microbiome Function.</title>
        <authorList>
            <person name="Proctor A."/>
            <person name="Parvinroo S."/>
            <person name="Richie T."/>
            <person name="Jia X."/>
            <person name="Lee S.T.M."/>
            <person name="Karp P.D."/>
            <person name="Paley S."/>
            <person name="Kostic A.D."/>
            <person name="Pierre J.F."/>
            <person name="Wannemuehler M.J."/>
            <person name="Phillips G.J."/>
        </authorList>
    </citation>
    <scope>NUCLEOTIDE SEQUENCE</scope>
    <source>
        <strain evidence="9">ASF457</strain>
    </source>
</reference>
<dbReference type="Proteomes" id="UP000017429">
    <property type="component" value="Chromosome"/>
</dbReference>
<organism evidence="9 10">
    <name type="scientific">Mucispirillum schaedleri ASF457</name>
    <dbReference type="NCBI Taxonomy" id="1379858"/>
    <lineage>
        <taxon>Bacteria</taxon>
        <taxon>Pseudomonadati</taxon>
        <taxon>Deferribacterota</taxon>
        <taxon>Deferribacteres</taxon>
        <taxon>Deferribacterales</taxon>
        <taxon>Mucispirillaceae</taxon>
        <taxon>Mucispirillum</taxon>
    </lineage>
</organism>
<feature type="transmembrane region" description="Helical" evidence="8">
    <location>
        <begin position="55"/>
        <end position="81"/>
    </location>
</feature>
<dbReference type="CDD" id="cd06261">
    <property type="entry name" value="TM_PBP2"/>
    <property type="match status" value="1"/>
</dbReference>
<keyword evidence="6 8" id="KW-1133">Transmembrane helix</keyword>
<dbReference type="PANTHER" id="PTHR30450">
    <property type="entry name" value="ABC TRANSPORTER PERMEASE"/>
    <property type="match status" value="1"/>
</dbReference>
<evidence type="ECO:0000313" key="10">
    <source>
        <dbReference type="Proteomes" id="UP000017429"/>
    </source>
</evidence>
<dbReference type="RefSeq" id="WP_023276663.1">
    <property type="nucleotide sequence ID" value="NZ_CP097562.1"/>
</dbReference>
<keyword evidence="7 8" id="KW-0472">Membrane</keyword>
<feature type="transmembrane region" description="Helical" evidence="8">
    <location>
        <begin position="160"/>
        <end position="184"/>
    </location>
</feature>
<dbReference type="PANTHER" id="PTHR30450:SF1">
    <property type="entry name" value="D-METHIONINE TRANSPORT SYSTEM PERMEASE PROTEIN METI-RELATED"/>
    <property type="match status" value="1"/>
</dbReference>
<dbReference type="PROSITE" id="PS50928">
    <property type="entry name" value="ABC_TM1"/>
    <property type="match status" value="1"/>
</dbReference>
<dbReference type="NCBIfam" id="NF008049">
    <property type="entry name" value="PRK10782.1"/>
    <property type="match status" value="1"/>
</dbReference>
<dbReference type="InterPro" id="IPR035906">
    <property type="entry name" value="MetI-like_sf"/>
</dbReference>
<dbReference type="KEGG" id="msch:N508_002119"/>
<evidence type="ECO:0000256" key="1">
    <source>
        <dbReference type="ARBA" id="ARBA00004651"/>
    </source>
</evidence>
<dbReference type="GO" id="GO:0048473">
    <property type="term" value="P:D-methionine transmembrane transport"/>
    <property type="evidence" value="ECO:0007669"/>
    <property type="project" value="TreeGrafter"/>
</dbReference>
<evidence type="ECO:0000256" key="6">
    <source>
        <dbReference type="ARBA" id="ARBA00022989"/>
    </source>
</evidence>
<name>V2QA16_9BACT</name>
<evidence type="ECO:0000256" key="4">
    <source>
        <dbReference type="ARBA" id="ARBA00022475"/>
    </source>
</evidence>
<dbReference type="OrthoDB" id="9793490at2"/>
<keyword evidence="4" id="KW-1003">Cell membrane</keyword>
<protein>
    <submittedName>
        <fullName evidence="9">Uncharacterized protein</fullName>
    </submittedName>
</protein>